<dbReference type="GO" id="GO:0003677">
    <property type="term" value="F:DNA binding"/>
    <property type="evidence" value="ECO:0007669"/>
    <property type="project" value="UniProtKB-KW"/>
</dbReference>
<dbReference type="NCBIfam" id="NF033788">
    <property type="entry name" value="HTH_metalloreg"/>
    <property type="match status" value="1"/>
</dbReference>
<evidence type="ECO:0000313" key="6">
    <source>
        <dbReference type="Proteomes" id="UP001055911"/>
    </source>
</evidence>
<organism evidence="5 6">
    <name type="scientific">Fructilactobacillus cliffordii</name>
    <dbReference type="NCBI Taxonomy" id="2940299"/>
    <lineage>
        <taxon>Bacteria</taxon>
        <taxon>Bacillati</taxon>
        <taxon>Bacillota</taxon>
        <taxon>Bacilli</taxon>
        <taxon>Lactobacillales</taxon>
        <taxon>Lactobacillaceae</taxon>
        <taxon>Fructilactobacillus</taxon>
    </lineage>
</organism>
<dbReference type="GO" id="GO:0003700">
    <property type="term" value="F:DNA-binding transcription factor activity"/>
    <property type="evidence" value="ECO:0007669"/>
    <property type="project" value="InterPro"/>
</dbReference>
<accession>A0A9Q9E1U4</accession>
<dbReference type="Pfam" id="PF01022">
    <property type="entry name" value="HTH_5"/>
    <property type="match status" value="1"/>
</dbReference>
<dbReference type="InterPro" id="IPR001845">
    <property type="entry name" value="HTH_ArsR_DNA-bd_dom"/>
</dbReference>
<dbReference type="SMART" id="SM00418">
    <property type="entry name" value="HTH_ARSR"/>
    <property type="match status" value="1"/>
</dbReference>
<dbReference type="RefSeq" id="WP_252766622.1">
    <property type="nucleotide sequence ID" value="NZ_CP097119.1"/>
</dbReference>
<dbReference type="InterPro" id="IPR011991">
    <property type="entry name" value="ArsR-like_HTH"/>
</dbReference>
<evidence type="ECO:0000256" key="2">
    <source>
        <dbReference type="ARBA" id="ARBA00023125"/>
    </source>
</evidence>
<keyword evidence="6" id="KW-1185">Reference proteome</keyword>
<dbReference type="CDD" id="cd00090">
    <property type="entry name" value="HTH_ARSR"/>
    <property type="match status" value="1"/>
</dbReference>
<dbReference type="InterPro" id="IPR036388">
    <property type="entry name" value="WH-like_DNA-bd_sf"/>
</dbReference>
<evidence type="ECO:0000256" key="1">
    <source>
        <dbReference type="ARBA" id="ARBA00023015"/>
    </source>
</evidence>
<dbReference type="PRINTS" id="PR00778">
    <property type="entry name" value="HTHARSR"/>
</dbReference>
<dbReference type="SUPFAM" id="SSF46785">
    <property type="entry name" value="Winged helix' DNA-binding domain"/>
    <property type="match status" value="1"/>
</dbReference>
<dbReference type="EMBL" id="CP097119">
    <property type="protein sequence ID" value="USS89105.1"/>
    <property type="molecule type" value="Genomic_DNA"/>
</dbReference>
<gene>
    <name evidence="5" type="ORF">M3M40_06420</name>
</gene>
<sequence length="105" mass="12143">MNEQDLAEASQIFKLLGNVVRLRILLLLENNPLDVSTIVERLNLTQPNVSHQLALLKQHQLVTAQRTGKRILYSLNDPHVLTMVEMAYQHSDHVVKHQEHPYFRA</sequence>
<dbReference type="AlphaFoldDB" id="A0A9Q9E1U4"/>
<proteinExistence type="predicted"/>
<dbReference type="PANTHER" id="PTHR43132">
    <property type="entry name" value="ARSENICAL RESISTANCE OPERON REPRESSOR ARSR-RELATED"/>
    <property type="match status" value="1"/>
</dbReference>
<dbReference type="InterPro" id="IPR051011">
    <property type="entry name" value="Metal_resp_trans_reg"/>
</dbReference>
<keyword evidence="2" id="KW-0238">DNA-binding</keyword>
<dbReference type="InterPro" id="IPR036390">
    <property type="entry name" value="WH_DNA-bd_sf"/>
</dbReference>
<keyword evidence="1" id="KW-0805">Transcription regulation</keyword>
<protein>
    <submittedName>
        <fullName evidence="5">Metalloregulator ArsR/SmtB family transcription factor</fullName>
    </submittedName>
</protein>
<dbReference type="Gene3D" id="1.10.10.10">
    <property type="entry name" value="Winged helix-like DNA-binding domain superfamily/Winged helix DNA-binding domain"/>
    <property type="match status" value="1"/>
</dbReference>
<dbReference type="Proteomes" id="UP001055911">
    <property type="component" value="Chromosome"/>
</dbReference>
<feature type="domain" description="HTH arsR-type" evidence="4">
    <location>
        <begin position="1"/>
        <end position="95"/>
    </location>
</feature>
<keyword evidence="3" id="KW-0804">Transcription</keyword>
<evidence type="ECO:0000259" key="4">
    <source>
        <dbReference type="PROSITE" id="PS50987"/>
    </source>
</evidence>
<evidence type="ECO:0000313" key="5">
    <source>
        <dbReference type="EMBL" id="USS89105.1"/>
    </source>
</evidence>
<evidence type="ECO:0000256" key="3">
    <source>
        <dbReference type="ARBA" id="ARBA00023163"/>
    </source>
</evidence>
<dbReference type="PROSITE" id="PS50987">
    <property type="entry name" value="HTH_ARSR_2"/>
    <property type="match status" value="1"/>
</dbReference>
<dbReference type="PANTHER" id="PTHR43132:SF6">
    <property type="entry name" value="HTH-TYPE TRANSCRIPTIONAL REPRESSOR CZRA"/>
    <property type="match status" value="1"/>
</dbReference>
<name>A0A9Q9E1U4_9LACO</name>
<reference evidence="5" key="1">
    <citation type="submission" date="2022-05" db="EMBL/GenBank/DDBJ databases">
        <authorList>
            <person name="Oliphant S.A."/>
            <person name="Watson-Haigh N.S."/>
            <person name="Sumby K.M."/>
            <person name="Gardner J.M."/>
            <person name="Jiranek V."/>
        </authorList>
    </citation>
    <scope>NUCLEOTIDE SEQUENCE</scope>
    <source>
        <strain evidence="5">KI4_B1</strain>
    </source>
</reference>